<protein>
    <submittedName>
        <fullName evidence="2">P-loop containing nucleoside triphosphatehydrolases superfamily protein</fullName>
    </submittedName>
</protein>
<feature type="region of interest" description="Disordered" evidence="1">
    <location>
        <begin position="121"/>
        <end position="158"/>
    </location>
</feature>
<evidence type="ECO:0000256" key="1">
    <source>
        <dbReference type="SAM" id="MobiDB-lite"/>
    </source>
</evidence>
<keyword evidence="3" id="KW-1185">Reference proteome</keyword>
<proteinExistence type="predicted"/>
<dbReference type="GO" id="GO:0016787">
    <property type="term" value="F:hydrolase activity"/>
    <property type="evidence" value="ECO:0007669"/>
    <property type="project" value="UniProtKB-KW"/>
</dbReference>
<keyword evidence="2" id="KW-0378">Hydrolase</keyword>
<gene>
    <name evidence="2" type="ORF">STAS_13334</name>
</gene>
<dbReference type="Proteomes" id="UP000325081">
    <property type="component" value="Unassembled WGS sequence"/>
</dbReference>
<evidence type="ECO:0000313" key="2">
    <source>
        <dbReference type="EMBL" id="GER36944.1"/>
    </source>
</evidence>
<accession>A0A5A7PVZ5</accession>
<dbReference type="EMBL" id="BKCP01005239">
    <property type="protein sequence ID" value="GER36944.1"/>
    <property type="molecule type" value="Genomic_DNA"/>
</dbReference>
<organism evidence="2 3">
    <name type="scientific">Striga asiatica</name>
    <name type="common">Asiatic witchweed</name>
    <name type="synonym">Buchnera asiatica</name>
    <dbReference type="NCBI Taxonomy" id="4170"/>
    <lineage>
        <taxon>Eukaryota</taxon>
        <taxon>Viridiplantae</taxon>
        <taxon>Streptophyta</taxon>
        <taxon>Embryophyta</taxon>
        <taxon>Tracheophyta</taxon>
        <taxon>Spermatophyta</taxon>
        <taxon>Magnoliopsida</taxon>
        <taxon>eudicotyledons</taxon>
        <taxon>Gunneridae</taxon>
        <taxon>Pentapetalae</taxon>
        <taxon>asterids</taxon>
        <taxon>lamiids</taxon>
        <taxon>Lamiales</taxon>
        <taxon>Orobanchaceae</taxon>
        <taxon>Buchnereae</taxon>
        <taxon>Striga</taxon>
    </lineage>
</organism>
<name>A0A5A7PVZ5_STRAF</name>
<sequence>MTNSITDADYGNHEFSTILARPRPIRIRIVLIAAFDISCDVKIGRHKKLLPFPPALISPIKRRVSVNAPEALCASRPNRKSPEKPVARLAYVKVAPPHGKCDLLEIESAIVREGNLDLREEAAEATGGGWPEEEEERHHHHRQVARGSHRTICKGIDY</sequence>
<feature type="compositionally biased region" description="Basic residues" evidence="1">
    <location>
        <begin position="138"/>
        <end position="152"/>
    </location>
</feature>
<dbReference type="AlphaFoldDB" id="A0A5A7PVZ5"/>
<evidence type="ECO:0000313" key="3">
    <source>
        <dbReference type="Proteomes" id="UP000325081"/>
    </source>
</evidence>
<reference evidence="3" key="1">
    <citation type="journal article" date="2019" name="Curr. Biol.">
        <title>Genome Sequence of Striga asiatica Provides Insight into the Evolution of Plant Parasitism.</title>
        <authorList>
            <person name="Yoshida S."/>
            <person name="Kim S."/>
            <person name="Wafula E.K."/>
            <person name="Tanskanen J."/>
            <person name="Kim Y.M."/>
            <person name="Honaas L."/>
            <person name="Yang Z."/>
            <person name="Spallek T."/>
            <person name="Conn C.E."/>
            <person name="Ichihashi Y."/>
            <person name="Cheong K."/>
            <person name="Cui S."/>
            <person name="Der J.P."/>
            <person name="Gundlach H."/>
            <person name="Jiao Y."/>
            <person name="Hori C."/>
            <person name="Ishida J.K."/>
            <person name="Kasahara H."/>
            <person name="Kiba T."/>
            <person name="Kim M.S."/>
            <person name="Koo N."/>
            <person name="Laohavisit A."/>
            <person name="Lee Y.H."/>
            <person name="Lumba S."/>
            <person name="McCourt P."/>
            <person name="Mortimer J.C."/>
            <person name="Mutuku J.M."/>
            <person name="Nomura T."/>
            <person name="Sasaki-Sekimoto Y."/>
            <person name="Seto Y."/>
            <person name="Wang Y."/>
            <person name="Wakatake T."/>
            <person name="Sakakibara H."/>
            <person name="Demura T."/>
            <person name="Yamaguchi S."/>
            <person name="Yoneyama K."/>
            <person name="Manabe R.I."/>
            <person name="Nelson D.C."/>
            <person name="Schulman A.H."/>
            <person name="Timko M.P."/>
            <person name="dePamphilis C.W."/>
            <person name="Choi D."/>
            <person name="Shirasu K."/>
        </authorList>
    </citation>
    <scope>NUCLEOTIDE SEQUENCE [LARGE SCALE GENOMIC DNA]</scope>
    <source>
        <strain evidence="3">cv. UVA1</strain>
    </source>
</reference>
<comment type="caution">
    <text evidence="2">The sequence shown here is derived from an EMBL/GenBank/DDBJ whole genome shotgun (WGS) entry which is preliminary data.</text>
</comment>